<evidence type="ECO:0000256" key="2">
    <source>
        <dbReference type="ARBA" id="ARBA00006228"/>
    </source>
</evidence>
<evidence type="ECO:0000256" key="6">
    <source>
        <dbReference type="ARBA" id="ARBA00023136"/>
    </source>
</evidence>
<evidence type="ECO:0000313" key="7">
    <source>
        <dbReference type="EMBL" id="HFI92392.1"/>
    </source>
</evidence>
<comment type="subcellular location">
    <subcellularLocation>
        <location evidence="1">Cell membrane</location>
        <topology evidence="1">Multi-pass membrane protein</topology>
    </subcellularLocation>
</comment>
<organism evidence="7">
    <name type="scientific">Ignavibacterium album</name>
    <dbReference type="NCBI Taxonomy" id="591197"/>
    <lineage>
        <taxon>Bacteria</taxon>
        <taxon>Pseudomonadati</taxon>
        <taxon>Ignavibacteriota</taxon>
        <taxon>Ignavibacteria</taxon>
        <taxon>Ignavibacteriales</taxon>
        <taxon>Ignavibacteriaceae</taxon>
        <taxon>Ignavibacterium</taxon>
    </lineage>
</organism>
<dbReference type="PANTHER" id="PTHR34584:SF1">
    <property type="entry name" value="NA(+)_H(+) ANTIPORTER SUBUNIT E1"/>
    <property type="match status" value="1"/>
</dbReference>
<comment type="caution">
    <text evidence="7">The sequence shown here is derived from an EMBL/GenBank/DDBJ whole genome shotgun (WGS) entry which is preliminary data.</text>
</comment>
<sequence length="158" mass="17962">MMNQLLLNILLAIAWVLLIGEVEFETFIEGMIIGYIILWISKSALGGTKYFRKIPLTINFIFYFIKELIVANLKVAFDIITPKDYMSPGIIAVPLDAQTDIEIVLLANLLTLTPGTLSLDVSSDRKTLYVHALYVKDAESFRKEIKEGLERRLLEVLR</sequence>
<proteinExistence type="inferred from homology"/>
<evidence type="ECO:0000256" key="1">
    <source>
        <dbReference type="ARBA" id="ARBA00004651"/>
    </source>
</evidence>
<dbReference type="Pfam" id="PF01899">
    <property type="entry name" value="MNHE"/>
    <property type="match status" value="1"/>
</dbReference>
<dbReference type="PANTHER" id="PTHR34584">
    <property type="entry name" value="NA(+)/H(+) ANTIPORTER SUBUNIT E1"/>
    <property type="match status" value="1"/>
</dbReference>
<gene>
    <name evidence="7" type="ORF">ENS31_12820</name>
</gene>
<keyword evidence="6" id="KW-0472">Membrane</keyword>
<protein>
    <submittedName>
        <fullName evidence="7">Na+/H+ antiporter subunit E</fullName>
    </submittedName>
</protein>
<keyword evidence="4" id="KW-0812">Transmembrane</keyword>
<name>A0A7V2ZLX3_9BACT</name>
<keyword evidence="3" id="KW-1003">Cell membrane</keyword>
<dbReference type="GO" id="GO:0008324">
    <property type="term" value="F:monoatomic cation transmembrane transporter activity"/>
    <property type="evidence" value="ECO:0007669"/>
    <property type="project" value="InterPro"/>
</dbReference>
<comment type="similarity">
    <text evidence="2">Belongs to the CPA3 antiporters (TC 2.A.63) subunit E family.</text>
</comment>
<dbReference type="GO" id="GO:0005886">
    <property type="term" value="C:plasma membrane"/>
    <property type="evidence" value="ECO:0007669"/>
    <property type="project" value="UniProtKB-SubCell"/>
</dbReference>
<evidence type="ECO:0000256" key="3">
    <source>
        <dbReference type="ARBA" id="ARBA00022475"/>
    </source>
</evidence>
<keyword evidence="5" id="KW-1133">Transmembrane helix</keyword>
<evidence type="ECO:0000256" key="4">
    <source>
        <dbReference type="ARBA" id="ARBA00022692"/>
    </source>
</evidence>
<reference evidence="7" key="1">
    <citation type="journal article" date="2020" name="mSystems">
        <title>Genome- and Community-Level Interaction Insights into Carbon Utilization and Element Cycling Functions of Hydrothermarchaeota in Hydrothermal Sediment.</title>
        <authorList>
            <person name="Zhou Z."/>
            <person name="Liu Y."/>
            <person name="Xu W."/>
            <person name="Pan J."/>
            <person name="Luo Z.H."/>
            <person name="Li M."/>
        </authorList>
    </citation>
    <scope>NUCLEOTIDE SEQUENCE [LARGE SCALE GENOMIC DNA]</scope>
    <source>
        <strain evidence="7">SpSt-479</strain>
    </source>
</reference>
<evidence type="ECO:0000256" key="5">
    <source>
        <dbReference type="ARBA" id="ARBA00022989"/>
    </source>
</evidence>
<dbReference type="AlphaFoldDB" id="A0A7V2ZLX3"/>
<dbReference type="PIRSF" id="PIRSF019239">
    <property type="entry name" value="MrpE"/>
    <property type="match status" value="1"/>
</dbReference>
<dbReference type="InterPro" id="IPR002758">
    <property type="entry name" value="Cation_antiport_E"/>
</dbReference>
<accession>A0A7V2ZLX3</accession>
<dbReference type="EMBL" id="DSUJ01000011">
    <property type="protein sequence ID" value="HFI92392.1"/>
    <property type="molecule type" value="Genomic_DNA"/>
</dbReference>